<name>A0AAD5QKQ6_PARTN</name>
<evidence type="ECO:0000256" key="1">
    <source>
        <dbReference type="SAM" id="Phobius"/>
    </source>
</evidence>
<dbReference type="InterPro" id="IPR013783">
    <property type="entry name" value="Ig-like_fold"/>
</dbReference>
<organism evidence="3 4">
    <name type="scientific">Parelaphostrongylus tenuis</name>
    <name type="common">Meningeal worm</name>
    <dbReference type="NCBI Taxonomy" id="148309"/>
    <lineage>
        <taxon>Eukaryota</taxon>
        <taxon>Metazoa</taxon>
        <taxon>Ecdysozoa</taxon>
        <taxon>Nematoda</taxon>
        <taxon>Chromadorea</taxon>
        <taxon>Rhabditida</taxon>
        <taxon>Rhabditina</taxon>
        <taxon>Rhabditomorpha</taxon>
        <taxon>Strongyloidea</taxon>
        <taxon>Metastrongylidae</taxon>
        <taxon>Parelaphostrongylus</taxon>
    </lineage>
</organism>
<feature type="transmembrane region" description="Helical" evidence="1">
    <location>
        <begin position="154"/>
        <end position="177"/>
    </location>
</feature>
<dbReference type="InterPro" id="IPR003961">
    <property type="entry name" value="FN3_dom"/>
</dbReference>
<dbReference type="PANTHER" id="PTHR24099:SF11">
    <property type="entry name" value="FIBRONECTIN TYPE III DOMAIN-CONTAINING 3BA-RELATED"/>
    <property type="match status" value="1"/>
</dbReference>
<dbReference type="SUPFAM" id="SSF49265">
    <property type="entry name" value="Fibronectin type III"/>
    <property type="match status" value="1"/>
</dbReference>
<accession>A0AAD5QKQ6</accession>
<keyword evidence="1" id="KW-0472">Membrane</keyword>
<evidence type="ECO:0000313" key="3">
    <source>
        <dbReference type="EMBL" id="KAJ1350321.1"/>
    </source>
</evidence>
<dbReference type="CDD" id="cd00063">
    <property type="entry name" value="FN3"/>
    <property type="match status" value="2"/>
</dbReference>
<dbReference type="Pfam" id="PF00041">
    <property type="entry name" value="fn3"/>
    <property type="match status" value="1"/>
</dbReference>
<reference evidence="3" key="1">
    <citation type="submission" date="2021-06" db="EMBL/GenBank/DDBJ databases">
        <title>Parelaphostrongylus tenuis whole genome reference sequence.</title>
        <authorList>
            <person name="Garwood T.J."/>
            <person name="Larsen P.A."/>
            <person name="Fountain-Jones N.M."/>
            <person name="Garbe J.R."/>
            <person name="Macchietto M.G."/>
            <person name="Kania S.A."/>
            <person name="Gerhold R.W."/>
            <person name="Richards J.E."/>
            <person name="Wolf T.M."/>
        </authorList>
    </citation>
    <scope>NUCLEOTIDE SEQUENCE</scope>
    <source>
        <strain evidence="3">MNPRO001-30</strain>
        <tissue evidence="3">Meninges</tissue>
    </source>
</reference>
<feature type="domain" description="Fibronectin type-III" evidence="2">
    <location>
        <begin position="1"/>
        <end position="38"/>
    </location>
</feature>
<dbReference type="Gene3D" id="2.60.40.10">
    <property type="entry name" value="Immunoglobulins"/>
    <property type="match status" value="2"/>
</dbReference>
<keyword evidence="1" id="KW-1133">Transmembrane helix</keyword>
<keyword evidence="1" id="KW-0812">Transmembrane</keyword>
<dbReference type="Proteomes" id="UP001196413">
    <property type="component" value="Unassembled WGS sequence"/>
</dbReference>
<keyword evidence="4" id="KW-1185">Reference proteome</keyword>
<protein>
    <recommendedName>
        <fullName evidence="2">Fibronectin type-III domain-containing protein</fullName>
    </recommendedName>
</protein>
<sequence>MLMRNLTPNTQYYVRARAVNEAGSSDFSQLALLETTDPWAPKKPVGLRMECGKICTVHWEESNNHGSAIIAYRVTVQEFAENDHEKQNVGNAFVVEVGGDETSLKLTHIRSHTSYRISVAAINAVGAGEVEEIEVDTDDSPVIASAELFMVPKLPLIVGITLFVILFVIDFICYITSSCGLIACFCINCLGRTPRDRKGDMESARGENNKLLENQASSVRPMLQTAPLTTRV</sequence>
<dbReference type="InterPro" id="IPR036116">
    <property type="entry name" value="FN3_sf"/>
</dbReference>
<evidence type="ECO:0000259" key="2">
    <source>
        <dbReference type="PROSITE" id="PS50853"/>
    </source>
</evidence>
<comment type="caution">
    <text evidence="3">The sequence shown here is derived from an EMBL/GenBank/DDBJ whole genome shotgun (WGS) entry which is preliminary data.</text>
</comment>
<dbReference type="SMART" id="SM00060">
    <property type="entry name" value="FN3"/>
    <property type="match status" value="1"/>
</dbReference>
<evidence type="ECO:0000313" key="4">
    <source>
        <dbReference type="Proteomes" id="UP001196413"/>
    </source>
</evidence>
<dbReference type="PROSITE" id="PS50853">
    <property type="entry name" value="FN3"/>
    <property type="match status" value="2"/>
</dbReference>
<proteinExistence type="predicted"/>
<feature type="domain" description="Fibronectin type-III" evidence="2">
    <location>
        <begin position="40"/>
        <end position="141"/>
    </location>
</feature>
<dbReference type="EMBL" id="JAHQIW010000835">
    <property type="protein sequence ID" value="KAJ1350321.1"/>
    <property type="molecule type" value="Genomic_DNA"/>
</dbReference>
<dbReference type="AlphaFoldDB" id="A0AAD5QKQ6"/>
<gene>
    <name evidence="3" type="ORF">KIN20_006086</name>
</gene>
<dbReference type="InterPro" id="IPR050617">
    <property type="entry name" value="E3_ligase_FN3/SPRY"/>
</dbReference>
<dbReference type="PANTHER" id="PTHR24099">
    <property type="entry name" value="E3 UBIQUITIN-PROTEIN LIGASE TRIM36-RELATED"/>
    <property type="match status" value="1"/>
</dbReference>